<protein>
    <submittedName>
        <fullName evidence="1">Uncharacterized protein</fullName>
    </submittedName>
</protein>
<evidence type="ECO:0000313" key="1">
    <source>
        <dbReference type="EMBL" id="MBD2705450.1"/>
    </source>
</evidence>
<gene>
    <name evidence="1" type="ORF">IC229_32870</name>
</gene>
<comment type="caution">
    <text evidence="1">The sequence shown here is derived from an EMBL/GenBank/DDBJ whole genome shotgun (WGS) entry which is preliminary data.</text>
</comment>
<name>A0A927AVZ8_9BACT</name>
<accession>A0A927AVZ8</accession>
<evidence type="ECO:0000313" key="2">
    <source>
        <dbReference type="Proteomes" id="UP000598820"/>
    </source>
</evidence>
<organism evidence="1 2">
    <name type="scientific">Spirosoma profusum</name>
    <dbReference type="NCBI Taxonomy" id="2771354"/>
    <lineage>
        <taxon>Bacteria</taxon>
        <taxon>Pseudomonadati</taxon>
        <taxon>Bacteroidota</taxon>
        <taxon>Cytophagia</taxon>
        <taxon>Cytophagales</taxon>
        <taxon>Cytophagaceae</taxon>
        <taxon>Spirosoma</taxon>
    </lineage>
</organism>
<keyword evidence="2" id="KW-1185">Reference proteome</keyword>
<sequence>MEQFDQNSLCHLLTLAETNSNCNEHKDFWEWNNETAELVNKLEKMGQIEIEPSINQYDLQYWGADVPIQIDKYPYYGCEVFKCKTCGTVFFYYLELGGHAPQKRYRVIRKELIAIENV</sequence>
<dbReference type="AlphaFoldDB" id="A0A927AVZ8"/>
<proteinExistence type="predicted"/>
<dbReference type="RefSeq" id="WP_190892870.1">
    <property type="nucleotide sequence ID" value="NZ_JACWZY010000057.1"/>
</dbReference>
<reference evidence="1" key="1">
    <citation type="submission" date="2020-09" db="EMBL/GenBank/DDBJ databases">
        <authorList>
            <person name="Kim M.K."/>
        </authorList>
    </citation>
    <scope>NUCLEOTIDE SEQUENCE</scope>
    <source>
        <strain evidence="1">BT702</strain>
    </source>
</reference>
<dbReference type="Proteomes" id="UP000598820">
    <property type="component" value="Unassembled WGS sequence"/>
</dbReference>
<dbReference type="EMBL" id="JACWZY010000057">
    <property type="protein sequence ID" value="MBD2705450.1"/>
    <property type="molecule type" value="Genomic_DNA"/>
</dbReference>